<dbReference type="RefSeq" id="WP_099113585.1">
    <property type="nucleotide sequence ID" value="NZ_CAWNQI010000084.1"/>
</dbReference>
<dbReference type="EMBL" id="NITZ01000005">
    <property type="protein sequence ID" value="PHM49365.1"/>
    <property type="molecule type" value="Genomic_DNA"/>
</dbReference>
<gene>
    <name evidence="1" type="ORF">Xmir_01285</name>
</gene>
<dbReference type="AlphaFoldDB" id="A0A2D0JSR7"/>
<sequence>MLPHPIPEPLLKKQIPALRNPRYYAIFCAGRERCLQQALAGDDISQVPLYSHNTTYQSLFRKGWASVNAQDIRLAQAKTEGRHANAT</sequence>
<evidence type="ECO:0000313" key="1">
    <source>
        <dbReference type="EMBL" id="PHM49365.1"/>
    </source>
</evidence>
<accession>A0A2D0JSR7</accession>
<reference evidence="1 2" key="1">
    <citation type="journal article" date="2017" name="Nat. Microbiol.">
        <title>Natural product diversity associated with the nematode symbionts Photorhabdus and Xenorhabdus.</title>
        <authorList>
            <person name="Tobias N.J."/>
            <person name="Wolff H."/>
            <person name="Djahanschiri B."/>
            <person name="Grundmann F."/>
            <person name="Kronenwerth M."/>
            <person name="Shi Y.M."/>
            <person name="Simonyi S."/>
            <person name="Grun P."/>
            <person name="Shapiro-Ilan D."/>
            <person name="Pidot S.J."/>
            <person name="Stinear T.P."/>
            <person name="Ebersberger I."/>
            <person name="Bode H.B."/>
        </authorList>
    </citation>
    <scope>NUCLEOTIDE SEQUENCE [LARGE SCALE GENOMIC DNA]</scope>
    <source>
        <strain evidence="1 2">DSM 17902</strain>
    </source>
</reference>
<evidence type="ECO:0000313" key="2">
    <source>
        <dbReference type="Proteomes" id="UP000221980"/>
    </source>
</evidence>
<keyword evidence="2" id="KW-1185">Reference proteome</keyword>
<dbReference type="OrthoDB" id="6586890at2"/>
<organism evidence="1 2">
    <name type="scientific">Xenorhabdus miraniensis</name>
    <dbReference type="NCBI Taxonomy" id="351674"/>
    <lineage>
        <taxon>Bacteria</taxon>
        <taxon>Pseudomonadati</taxon>
        <taxon>Pseudomonadota</taxon>
        <taxon>Gammaproteobacteria</taxon>
        <taxon>Enterobacterales</taxon>
        <taxon>Morganellaceae</taxon>
        <taxon>Xenorhabdus</taxon>
    </lineage>
</organism>
<dbReference type="Proteomes" id="UP000221980">
    <property type="component" value="Unassembled WGS sequence"/>
</dbReference>
<comment type="caution">
    <text evidence="1">The sequence shown here is derived from an EMBL/GenBank/DDBJ whole genome shotgun (WGS) entry which is preliminary data.</text>
</comment>
<proteinExistence type="predicted"/>
<name>A0A2D0JSR7_9GAMM</name>
<protein>
    <submittedName>
        <fullName evidence="1">Uncharacterized protein</fullName>
    </submittedName>
</protein>